<keyword evidence="7 13" id="KW-0418">Kinase</keyword>
<dbReference type="GO" id="GO:0048544">
    <property type="term" value="P:recognition of pollen"/>
    <property type="evidence" value="ECO:0007669"/>
    <property type="project" value="InterPro"/>
</dbReference>
<evidence type="ECO:0000256" key="4">
    <source>
        <dbReference type="ARBA" id="ARBA00022679"/>
    </source>
</evidence>
<evidence type="ECO:0000256" key="1">
    <source>
        <dbReference type="ARBA" id="ARBA00004251"/>
    </source>
</evidence>
<keyword evidence="19" id="KW-1185">Reference proteome</keyword>
<reference evidence="18" key="2">
    <citation type="journal article" date="2023" name="Plants (Basel)">
        <title>Annotation of the Turnera subulata (Passifloraceae) Draft Genome Reveals the S-Locus Evolved after the Divergence of Turneroideae from Passifloroideae in a Stepwise Manner.</title>
        <authorList>
            <person name="Henning P.M."/>
            <person name="Roalson E.H."/>
            <person name="Mir W."/>
            <person name="McCubbin A.G."/>
            <person name="Shore J.S."/>
        </authorList>
    </citation>
    <scope>NUCLEOTIDE SEQUENCE</scope>
    <source>
        <strain evidence="18">F60SS</strain>
    </source>
</reference>
<feature type="chain" id="PRO_5040169128" description="Receptor-like serine/threonine-protein kinase" evidence="14">
    <location>
        <begin position="23"/>
        <end position="759"/>
    </location>
</feature>
<dbReference type="PROSITE" id="PS50927">
    <property type="entry name" value="BULB_LECTIN"/>
    <property type="match status" value="1"/>
</dbReference>
<dbReference type="SMART" id="SM00220">
    <property type="entry name" value="S_TKc"/>
    <property type="match status" value="1"/>
</dbReference>
<dbReference type="Gene3D" id="3.30.200.20">
    <property type="entry name" value="Phosphorylase Kinase, domain 1"/>
    <property type="match status" value="1"/>
</dbReference>
<keyword evidence="3 13" id="KW-0723">Serine/threonine-protein kinase</keyword>
<dbReference type="SUPFAM" id="SSF56112">
    <property type="entry name" value="Protein kinase-like (PK-like)"/>
    <property type="match status" value="1"/>
</dbReference>
<dbReference type="PROSITE" id="PS50011">
    <property type="entry name" value="PROTEIN_KINASE_DOM"/>
    <property type="match status" value="1"/>
</dbReference>
<dbReference type="GO" id="GO:0004674">
    <property type="term" value="F:protein serine/threonine kinase activity"/>
    <property type="evidence" value="ECO:0007669"/>
    <property type="project" value="UniProtKB-KW"/>
</dbReference>
<evidence type="ECO:0000313" key="19">
    <source>
        <dbReference type="Proteomes" id="UP001141552"/>
    </source>
</evidence>
<dbReference type="InterPro" id="IPR011009">
    <property type="entry name" value="Kinase-like_dom_sf"/>
</dbReference>
<dbReference type="EC" id="2.7.11.1" evidence="13"/>
<keyword evidence="2" id="KW-1003">Cell membrane</keyword>
<dbReference type="GO" id="GO:0005886">
    <property type="term" value="C:plasma membrane"/>
    <property type="evidence" value="ECO:0007669"/>
    <property type="project" value="UniProtKB-SubCell"/>
</dbReference>
<dbReference type="Pfam" id="PF01453">
    <property type="entry name" value="B_lectin"/>
    <property type="match status" value="1"/>
</dbReference>
<evidence type="ECO:0000256" key="3">
    <source>
        <dbReference type="ARBA" id="ARBA00022527"/>
    </source>
</evidence>
<dbReference type="PROSITE" id="PS50948">
    <property type="entry name" value="PAN"/>
    <property type="match status" value="1"/>
</dbReference>
<dbReference type="InterPro" id="IPR036426">
    <property type="entry name" value="Bulb-type_lectin_dom_sf"/>
</dbReference>
<feature type="domain" description="Protein kinase" evidence="15">
    <location>
        <begin position="433"/>
        <end position="726"/>
    </location>
</feature>
<dbReference type="SMART" id="SM00108">
    <property type="entry name" value="B_lectin"/>
    <property type="match status" value="1"/>
</dbReference>
<dbReference type="PIRSF" id="PIRSF000641">
    <property type="entry name" value="SRK"/>
    <property type="match status" value="1"/>
</dbReference>
<evidence type="ECO:0000256" key="5">
    <source>
        <dbReference type="ARBA" id="ARBA00022729"/>
    </source>
</evidence>
<dbReference type="OrthoDB" id="838767at2759"/>
<dbReference type="Gene3D" id="1.10.510.10">
    <property type="entry name" value="Transferase(Phosphotransferase) domain 1"/>
    <property type="match status" value="1"/>
</dbReference>
<evidence type="ECO:0000256" key="10">
    <source>
        <dbReference type="ARBA" id="ARBA00023180"/>
    </source>
</evidence>
<dbReference type="InterPro" id="IPR003609">
    <property type="entry name" value="Pan_app"/>
</dbReference>
<dbReference type="PANTHER" id="PTHR27002">
    <property type="entry name" value="RECEPTOR-LIKE SERINE/THREONINE-PROTEIN KINASE SD1-8"/>
    <property type="match status" value="1"/>
</dbReference>
<evidence type="ECO:0000256" key="9">
    <source>
        <dbReference type="ARBA" id="ARBA00023157"/>
    </source>
</evidence>
<comment type="catalytic activity">
    <reaction evidence="12 13">
        <text>L-seryl-[protein] + ATP = O-phospho-L-seryl-[protein] + ADP + H(+)</text>
        <dbReference type="Rhea" id="RHEA:17989"/>
        <dbReference type="Rhea" id="RHEA-COMP:9863"/>
        <dbReference type="Rhea" id="RHEA-COMP:11604"/>
        <dbReference type="ChEBI" id="CHEBI:15378"/>
        <dbReference type="ChEBI" id="CHEBI:29999"/>
        <dbReference type="ChEBI" id="CHEBI:30616"/>
        <dbReference type="ChEBI" id="CHEBI:83421"/>
        <dbReference type="ChEBI" id="CHEBI:456216"/>
        <dbReference type="EC" id="2.7.11.1"/>
    </reaction>
</comment>
<dbReference type="InterPro" id="IPR008271">
    <property type="entry name" value="Ser/Thr_kinase_AS"/>
</dbReference>
<dbReference type="CDD" id="cd01098">
    <property type="entry name" value="PAN_AP_plant"/>
    <property type="match status" value="1"/>
</dbReference>
<dbReference type="InterPro" id="IPR024171">
    <property type="entry name" value="SRK-like_kinase"/>
</dbReference>
<dbReference type="InterPro" id="IPR001480">
    <property type="entry name" value="Bulb-type_lectin_dom"/>
</dbReference>
<name>A0A9Q0JBG5_9ROSI</name>
<dbReference type="CDD" id="cd14066">
    <property type="entry name" value="STKc_IRAK"/>
    <property type="match status" value="1"/>
</dbReference>
<dbReference type="Pfam" id="PF00954">
    <property type="entry name" value="S_locus_glycop"/>
    <property type="match status" value="1"/>
</dbReference>
<comment type="caution">
    <text evidence="18">The sequence shown here is derived from an EMBL/GenBank/DDBJ whole genome shotgun (WGS) entry which is preliminary data.</text>
</comment>
<reference evidence="18" key="1">
    <citation type="submission" date="2022-02" db="EMBL/GenBank/DDBJ databases">
        <authorList>
            <person name="Henning P.M."/>
            <person name="McCubbin A.G."/>
            <person name="Shore J.S."/>
        </authorList>
    </citation>
    <scope>NUCLEOTIDE SEQUENCE</scope>
    <source>
        <strain evidence="18">F60SS</strain>
        <tissue evidence="18">Leaves</tissue>
    </source>
</reference>
<evidence type="ECO:0000256" key="8">
    <source>
        <dbReference type="ARBA" id="ARBA00022840"/>
    </source>
</evidence>
<keyword evidence="10" id="KW-0325">Glycoprotein</keyword>
<keyword evidence="8 13" id="KW-0067">ATP-binding</keyword>
<organism evidence="18 19">
    <name type="scientific">Turnera subulata</name>
    <dbReference type="NCBI Taxonomy" id="218843"/>
    <lineage>
        <taxon>Eukaryota</taxon>
        <taxon>Viridiplantae</taxon>
        <taxon>Streptophyta</taxon>
        <taxon>Embryophyta</taxon>
        <taxon>Tracheophyta</taxon>
        <taxon>Spermatophyta</taxon>
        <taxon>Magnoliopsida</taxon>
        <taxon>eudicotyledons</taxon>
        <taxon>Gunneridae</taxon>
        <taxon>Pentapetalae</taxon>
        <taxon>rosids</taxon>
        <taxon>fabids</taxon>
        <taxon>Malpighiales</taxon>
        <taxon>Passifloraceae</taxon>
        <taxon>Turnera</taxon>
    </lineage>
</organism>
<dbReference type="EMBL" id="JAKUCV010004408">
    <property type="protein sequence ID" value="KAJ4835468.1"/>
    <property type="molecule type" value="Genomic_DNA"/>
</dbReference>
<feature type="domain" description="Apple" evidence="17">
    <location>
        <begin position="317"/>
        <end position="392"/>
    </location>
</feature>
<evidence type="ECO:0000259" key="17">
    <source>
        <dbReference type="PROSITE" id="PS50948"/>
    </source>
</evidence>
<dbReference type="PANTHER" id="PTHR27002:SF900">
    <property type="entry name" value="S-LOCUS LECTIN KINASE FAMILY PROTEIN"/>
    <property type="match status" value="1"/>
</dbReference>
<evidence type="ECO:0000256" key="12">
    <source>
        <dbReference type="ARBA" id="ARBA00048679"/>
    </source>
</evidence>
<gene>
    <name evidence="18" type="ORF">Tsubulata_032373</name>
</gene>
<dbReference type="SUPFAM" id="SSF51110">
    <property type="entry name" value="alpha-D-mannose-specific plant lectins"/>
    <property type="match status" value="1"/>
</dbReference>
<dbReference type="InterPro" id="IPR000719">
    <property type="entry name" value="Prot_kinase_dom"/>
</dbReference>
<dbReference type="PROSITE" id="PS00108">
    <property type="entry name" value="PROTEIN_KINASE_ST"/>
    <property type="match status" value="1"/>
</dbReference>
<evidence type="ECO:0000256" key="2">
    <source>
        <dbReference type="ARBA" id="ARBA00022475"/>
    </source>
</evidence>
<accession>A0A9Q0JBG5</accession>
<dbReference type="AlphaFoldDB" id="A0A9Q0JBG5"/>
<sequence>MNMPSFSVIGANFLLLLGFSVGLDSISPLQSMKDGDETLVSGNGRFELSFFSPGLSKNRYLGIQYKNMPATTVVWVANRSNSTGNLAIVNANNSVVWSTNTTTGAKRPVVQLLDSGNLVLIDQEDGNYLWQSFDYPSDTLLPGMKLGWDLKRGLNRRLISWRSADDPAPGDFTWGVELEGNPELVMRKGTAKFYRSGPWNGIGLNGGPDLKPNPVFDYDFVSNKDEVYYINTYKYSSAMLRMVMNQTINSRQRYAWSKETKSWGIYASVPRDYCDTYALCGAYGNCIISSMPVCQCLDKFSPRVPDRWNALDWTQGCVRNKPLTAKEMDLSNMKGTMNLEECRNKCLQNCSCMAYSNTDVSGGGSGCAIWFGDLIDIRQYPAEGQDIYIRVNASEIEIAESNRRTDQNNDGRKDELELPLFEFTRIVDATSNFSIHKKLGEGGFGPVYRGTLQDGQEIAVKRLSRDSGQGLNEFMNEVMLITKLQHRNLVKLLGCCMIRYELHCIHGEERMLIYEYMPNKSLDYFIFDQTRSKQLDWPKRFDVIYGIARGILYLHQDSRLRIIHRDLKASNVLLDEEMNPKISDFGVAKTFGKDQTVGNTGRVVGTFGYMAPEYATDGLFSVKSDVFSFGILVLEIISGRKSKGFFHPNNSLNIILVAWRIWKEGNPSDLVDASSRESCNTSELMRCIHISLLCVQQHPEDRPGMETVVMMLGGENALPLPREPEFINHEGPLELPDLSSNELLRSLTNKLTVSLVQPR</sequence>
<dbReference type="InterPro" id="IPR001245">
    <property type="entry name" value="Ser-Thr/Tyr_kinase_cat_dom"/>
</dbReference>
<dbReference type="GO" id="GO:0005524">
    <property type="term" value="F:ATP binding"/>
    <property type="evidence" value="ECO:0007669"/>
    <property type="project" value="UniProtKB-KW"/>
</dbReference>
<keyword evidence="6 13" id="KW-0547">Nucleotide-binding</keyword>
<dbReference type="SMART" id="SM00473">
    <property type="entry name" value="PAN_AP"/>
    <property type="match status" value="1"/>
</dbReference>
<evidence type="ECO:0000256" key="7">
    <source>
        <dbReference type="ARBA" id="ARBA00022777"/>
    </source>
</evidence>
<proteinExistence type="inferred from homology"/>
<dbReference type="Gene3D" id="2.90.10.10">
    <property type="entry name" value="Bulb-type lectin domain"/>
    <property type="match status" value="1"/>
</dbReference>
<evidence type="ECO:0000259" key="15">
    <source>
        <dbReference type="PROSITE" id="PS50011"/>
    </source>
</evidence>
<keyword evidence="9" id="KW-1015">Disulfide bond</keyword>
<evidence type="ECO:0000256" key="14">
    <source>
        <dbReference type="SAM" id="SignalP"/>
    </source>
</evidence>
<dbReference type="Pfam" id="PF07714">
    <property type="entry name" value="PK_Tyr_Ser-Thr"/>
    <property type="match status" value="1"/>
</dbReference>
<dbReference type="InterPro" id="IPR000858">
    <property type="entry name" value="S_locus_glycoprot_dom"/>
</dbReference>
<keyword evidence="4 13" id="KW-0808">Transferase</keyword>
<comment type="subcellular location">
    <subcellularLocation>
        <location evidence="1">Cell membrane</location>
        <topology evidence="1">Single-pass type I membrane protein</topology>
    </subcellularLocation>
</comment>
<evidence type="ECO:0000256" key="13">
    <source>
        <dbReference type="PIRNR" id="PIRNR000641"/>
    </source>
</evidence>
<evidence type="ECO:0000259" key="16">
    <source>
        <dbReference type="PROSITE" id="PS50927"/>
    </source>
</evidence>
<evidence type="ECO:0000256" key="11">
    <source>
        <dbReference type="ARBA" id="ARBA00047899"/>
    </source>
</evidence>
<feature type="signal peptide" evidence="14">
    <location>
        <begin position="1"/>
        <end position="22"/>
    </location>
</feature>
<dbReference type="FunFam" id="3.30.200.20:FF:000195">
    <property type="entry name" value="G-type lectin S-receptor-like serine/threonine-protein kinase"/>
    <property type="match status" value="1"/>
</dbReference>
<dbReference type="Pfam" id="PF08276">
    <property type="entry name" value="PAN_2"/>
    <property type="match status" value="1"/>
</dbReference>
<dbReference type="Proteomes" id="UP001141552">
    <property type="component" value="Unassembled WGS sequence"/>
</dbReference>
<comment type="catalytic activity">
    <reaction evidence="11 13">
        <text>L-threonyl-[protein] + ATP = O-phospho-L-threonyl-[protein] + ADP + H(+)</text>
        <dbReference type="Rhea" id="RHEA:46608"/>
        <dbReference type="Rhea" id="RHEA-COMP:11060"/>
        <dbReference type="Rhea" id="RHEA-COMP:11605"/>
        <dbReference type="ChEBI" id="CHEBI:15378"/>
        <dbReference type="ChEBI" id="CHEBI:30013"/>
        <dbReference type="ChEBI" id="CHEBI:30616"/>
        <dbReference type="ChEBI" id="CHEBI:61977"/>
        <dbReference type="ChEBI" id="CHEBI:456216"/>
        <dbReference type="EC" id="2.7.11.1"/>
    </reaction>
</comment>
<dbReference type="CDD" id="cd00028">
    <property type="entry name" value="B_lectin"/>
    <property type="match status" value="1"/>
</dbReference>
<comment type="similarity">
    <text evidence="13">Belongs to the protein kinase superfamily. Ser/Thr protein kinase family.</text>
</comment>
<evidence type="ECO:0000256" key="6">
    <source>
        <dbReference type="ARBA" id="ARBA00022741"/>
    </source>
</evidence>
<keyword evidence="2" id="KW-0472">Membrane</keyword>
<keyword evidence="5 14" id="KW-0732">Signal</keyword>
<feature type="domain" description="Bulb-type lectin" evidence="16">
    <location>
        <begin position="23"/>
        <end position="133"/>
    </location>
</feature>
<protein>
    <recommendedName>
        <fullName evidence="13">Receptor-like serine/threonine-protein kinase</fullName>
        <ecNumber evidence="13">2.7.11.1</ecNumber>
    </recommendedName>
</protein>
<evidence type="ECO:0000313" key="18">
    <source>
        <dbReference type="EMBL" id="KAJ4835468.1"/>
    </source>
</evidence>
<dbReference type="FunFam" id="1.10.510.10:FF:000060">
    <property type="entry name" value="G-type lectin S-receptor-like serine/threonine-protein kinase"/>
    <property type="match status" value="1"/>
</dbReference>